<evidence type="ECO:0000256" key="1">
    <source>
        <dbReference type="SAM" id="MobiDB-lite"/>
    </source>
</evidence>
<dbReference type="AlphaFoldDB" id="A0A2P8I6Y0"/>
<protein>
    <submittedName>
        <fullName evidence="4">Uncharacterized protein DUF4129</fullName>
    </submittedName>
</protein>
<keyword evidence="2" id="KW-0812">Transmembrane</keyword>
<dbReference type="Pfam" id="PF13559">
    <property type="entry name" value="DUF4129"/>
    <property type="match status" value="1"/>
</dbReference>
<evidence type="ECO:0000259" key="3">
    <source>
        <dbReference type="Pfam" id="PF13559"/>
    </source>
</evidence>
<sequence>MGNPTASHRAARHPGCMKPRLALVLAVGSALALIALAARGTSPVRYQERPVGEDEVAPSTSQSLPPLDTEVGGSAAAGSLLVFLIVLIAVAVVGVVSLLVSLGVFRRRRRRGVGTAVDAPDLPEDHAKPPPILLRRAAEALDQLRGHGDGPPGDAVIAAWLTLERAAADSGVPREEHQTATEFTGDLLRRYRVDEHAAGTLKRVYQRARFGTAEVTPADARTATEALEHIVRDLR</sequence>
<feature type="region of interest" description="Disordered" evidence="1">
    <location>
        <begin position="47"/>
        <end position="67"/>
    </location>
</feature>
<keyword evidence="5" id="KW-1185">Reference proteome</keyword>
<name>A0A2P8I6Y0_SACCR</name>
<proteinExistence type="predicted"/>
<comment type="caution">
    <text evidence="4">The sequence shown here is derived from an EMBL/GenBank/DDBJ whole genome shotgun (WGS) entry which is preliminary data.</text>
</comment>
<gene>
    <name evidence="4" type="ORF">B0I31_107280</name>
</gene>
<evidence type="ECO:0000256" key="2">
    <source>
        <dbReference type="SAM" id="Phobius"/>
    </source>
</evidence>
<dbReference type="Proteomes" id="UP000241118">
    <property type="component" value="Unassembled WGS sequence"/>
</dbReference>
<reference evidence="4 5" key="1">
    <citation type="submission" date="2018-03" db="EMBL/GenBank/DDBJ databases">
        <title>Genomic Encyclopedia of Type Strains, Phase III (KMG-III): the genomes of soil and plant-associated and newly described type strains.</title>
        <authorList>
            <person name="Whitman W."/>
        </authorList>
    </citation>
    <scope>NUCLEOTIDE SEQUENCE [LARGE SCALE GENOMIC DNA]</scope>
    <source>
        <strain evidence="4 5">CGMCC 4.7097</strain>
    </source>
</reference>
<feature type="transmembrane region" description="Helical" evidence="2">
    <location>
        <begin position="80"/>
        <end position="105"/>
    </location>
</feature>
<accession>A0A2P8I6Y0</accession>
<feature type="domain" description="Protein-glutamine gamma-glutamyltransferase-like C-terminal" evidence="3">
    <location>
        <begin position="159"/>
        <end position="228"/>
    </location>
</feature>
<evidence type="ECO:0000313" key="4">
    <source>
        <dbReference type="EMBL" id="PSL54223.1"/>
    </source>
</evidence>
<dbReference type="InterPro" id="IPR025403">
    <property type="entry name" value="TgpA-like_C"/>
</dbReference>
<keyword evidence="2" id="KW-1133">Transmembrane helix</keyword>
<organism evidence="4 5">
    <name type="scientific">Saccharothrix carnea</name>
    <dbReference type="NCBI Taxonomy" id="1280637"/>
    <lineage>
        <taxon>Bacteria</taxon>
        <taxon>Bacillati</taxon>
        <taxon>Actinomycetota</taxon>
        <taxon>Actinomycetes</taxon>
        <taxon>Pseudonocardiales</taxon>
        <taxon>Pseudonocardiaceae</taxon>
        <taxon>Saccharothrix</taxon>
    </lineage>
</organism>
<dbReference type="EMBL" id="PYAX01000007">
    <property type="protein sequence ID" value="PSL54223.1"/>
    <property type="molecule type" value="Genomic_DNA"/>
</dbReference>
<keyword evidence="2" id="KW-0472">Membrane</keyword>
<evidence type="ECO:0000313" key="5">
    <source>
        <dbReference type="Proteomes" id="UP000241118"/>
    </source>
</evidence>